<feature type="compositionally biased region" description="Pro residues" evidence="1">
    <location>
        <begin position="36"/>
        <end position="45"/>
    </location>
</feature>
<comment type="caution">
    <text evidence="4">The sequence shown here is derived from an EMBL/GenBank/DDBJ whole genome shotgun (WGS) entry which is preliminary data.</text>
</comment>
<keyword evidence="2" id="KW-0472">Membrane</keyword>
<feature type="transmembrane region" description="Helical" evidence="2">
    <location>
        <begin position="485"/>
        <end position="508"/>
    </location>
</feature>
<sequence>MPDTIFCPNCGERISARARFCPSCGASQEEYAVDAPPKPAPPPPSSGLWSAGGPDAPPVPRVEEPPAEPTRRDPEPPTPAPRAAEPPAEPTRPVAEPPTPRAAAPPAETRDPEPPAPADPPPMPGDAPAPQAAAAPARDDAPLSADSPPPRAAAEFSGLIRERLALPGMVAAAVAAAIAAGIVLVAGLVIAVVAPENSIIGAAGIDTTVFKEMFRQAVGTQLTAMVEEPGLLVSGTRRIHPLVLVAIPLGALILATRSQLYRTEGASPVARLGWASLVAVPFAVLMLVFALIGGASTTRISPSPAGAFALGLLWGALGGMIGAATKLPLDTLTARLPEKPTRAALAALRPLAVVLAICTVVGTAGWLIQVGRDAGSVRLQRSAPTALVEEALFAGEHGINLTALAAGARFSADGDGALGLPFPVADANDLPGRGGTFRVFAYADALPAAVFIPALILLIGLVTLGALYAGFAAARAVAASSLQSAALWGALTGPVWAITMAFLVVLAGGLFHGDADDTSVFTVFLLGGALFGAAGGALAVSAQEPASFSS</sequence>
<evidence type="ECO:0000313" key="5">
    <source>
        <dbReference type="Proteomes" id="UP001149140"/>
    </source>
</evidence>
<dbReference type="RefSeq" id="WP_270042854.1">
    <property type="nucleotide sequence ID" value="NZ_JAPDOD010000026.1"/>
</dbReference>
<keyword evidence="2" id="KW-0812">Transmembrane</keyword>
<feature type="compositionally biased region" description="Pro residues" evidence="1">
    <location>
        <begin position="87"/>
        <end position="100"/>
    </location>
</feature>
<feature type="domain" description="Zinc-ribbon" evidence="3">
    <location>
        <begin position="6"/>
        <end position="27"/>
    </location>
</feature>
<feature type="transmembrane region" description="Helical" evidence="2">
    <location>
        <begin position="170"/>
        <end position="194"/>
    </location>
</feature>
<dbReference type="EMBL" id="JAPDOD010000026">
    <property type="protein sequence ID" value="MDA0163609.1"/>
    <property type="molecule type" value="Genomic_DNA"/>
</dbReference>
<dbReference type="AlphaFoldDB" id="A0A9X3MVQ1"/>
<dbReference type="Pfam" id="PF13240">
    <property type="entry name" value="Zn_Ribbon_1"/>
    <property type="match status" value="1"/>
</dbReference>
<evidence type="ECO:0000313" key="4">
    <source>
        <dbReference type="EMBL" id="MDA0163609.1"/>
    </source>
</evidence>
<protein>
    <submittedName>
        <fullName evidence="4">Zinc ribbon domain-containing protein</fullName>
    </submittedName>
</protein>
<evidence type="ECO:0000256" key="2">
    <source>
        <dbReference type="SAM" id="Phobius"/>
    </source>
</evidence>
<feature type="transmembrane region" description="Helical" evidence="2">
    <location>
        <begin position="272"/>
        <end position="293"/>
    </location>
</feature>
<keyword evidence="5" id="KW-1185">Reference proteome</keyword>
<dbReference type="InterPro" id="IPR026870">
    <property type="entry name" value="Zinc_ribbon_dom"/>
</dbReference>
<name>A0A9X3MVQ1_9ACTN</name>
<feature type="compositionally biased region" description="Low complexity" evidence="1">
    <location>
        <begin position="128"/>
        <end position="146"/>
    </location>
</feature>
<dbReference type="Proteomes" id="UP001149140">
    <property type="component" value="Unassembled WGS sequence"/>
</dbReference>
<feature type="transmembrane region" description="Helical" evidence="2">
    <location>
        <begin position="346"/>
        <end position="368"/>
    </location>
</feature>
<feature type="transmembrane region" description="Helical" evidence="2">
    <location>
        <begin position="448"/>
        <end position="473"/>
    </location>
</feature>
<feature type="transmembrane region" description="Helical" evidence="2">
    <location>
        <begin position="520"/>
        <end position="540"/>
    </location>
</feature>
<accession>A0A9X3MVQ1</accession>
<proteinExistence type="predicted"/>
<evidence type="ECO:0000256" key="1">
    <source>
        <dbReference type="SAM" id="MobiDB-lite"/>
    </source>
</evidence>
<gene>
    <name evidence="4" type="ORF">OM076_25270</name>
</gene>
<feature type="transmembrane region" description="Helical" evidence="2">
    <location>
        <begin position="239"/>
        <end position="260"/>
    </location>
</feature>
<feature type="compositionally biased region" description="Pro residues" evidence="1">
    <location>
        <begin position="114"/>
        <end position="127"/>
    </location>
</feature>
<feature type="transmembrane region" description="Helical" evidence="2">
    <location>
        <begin position="305"/>
        <end position="325"/>
    </location>
</feature>
<reference evidence="4" key="1">
    <citation type="submission" date="2022-10" db="EMBL/GenBank/DDBJ databases">
        <title>The WGS of Solirubrobacter ginsenosidimutans DSM 21036.</title>
        <authorList>
            <person name="Jiang Z."/>
        </authorList>
    </citation>
    <scope>NUCLEOTIDE SEQUENCE</scope>
    <source>
        <strain evidence="4">DSM 21036</strain>
    </source>
</reference>
<feature type="compositionally biased region" description="Basic and acidic residues" evidence="1">
    <location>
        <begin position="61"/>
        <end position="75"/>
    </location>
</feature>
<organism evidence="4 5">
    <name type="scientific">Solirubrobacter ginsenosidimutans</name>
    <dbReference type="NCBI Taxonomy" id="490573"/>
    <lineage>
        <taxon>Bacteria</taxon>
        <taxon>Bacillati</taxon>
        <taxon>Actinomycetota</taxon>
        <taxon>Thermoleophilia</taxon>
        <taxon>Solirubrobacterales</taxon>
        <taxon>Solirubrobacteraceae</taxon>
        <taxon>Solirubrobacter</taxon>
    </lineage>
</organism>
<evidence type="ECO:0000259" key="3">
    <source>
        <dbReference type="Pfam" id="PF13240"/>
    </source>
</evidence>
<feature type="region of interest" description="Disordered" evidence="1">
    <location>
        <begin position="25"/>
        <end position="152"/>
    </location>
</feature>
<keyword evidence="2" id="KW-1133">Transmembrane helix</keyword>